<evidence type="ECO:0000256" key="1">
    <source>
        <dbReference type="ARBA" id="ARBA00022603"/>
    </source>
</evidence>
<keyword evidence="5" id="KW-1185">Reference proteome</keyword>
<dbReference type="OrthoDB" id="9799672at2"/>
<dbReference type="Proteomes" id="UP000235116">
    <property type="component" value="Chromosome"/>
</dbReference>
<gene>
    <name evidence="4" type="ORF">Kalk_04640</name>
</gene>
<organism evidence="4 5">
    <name type="scientific">Ketobacter alkanivorans</name>
    <dbReference type="NCBI Taxonomy" id="1917421"/>
    <lineage>
        <taxon>Bacteria</taxon>
        <taxon>Pseudomonadati</taxon>
        <taxon>Pseudomonadota</taxon>
        <taxon>Gammaproteobacteria</taxon>
        <taxon>Pseudomonadales</taxon>
        <taxon>Ketobacteraceae</taxon>
        <taxon>Ketobacter</taxon>
    </lineage>
</organism>
<dbReference type="PROSITE" id="PS51682">
    <property type="entry name" value="SAM_OMT_I"/>
    <property type="match status" value="1"/>
</dbReference>
<proteinExistence type="predicted"/>
<keyword evidence="2 4" id="KW-0808">Transferase</keyword>
<evidence type="ECO:0000313" key="5">
    <source>
        <dbReference type="Proteomes" id="UP000235116"/>
    </source>
</evidence>
<dbReference type="PANTHER" id="PTHR10509:SF14">
    <property type="entry name" value="CAFFEOYL-COA O-METHYLTRANSFERASE 3-RELATED"/>
    <property type="match status" value="1"/>
</dbReference>
<sequence length="220" mass="24806">MSNTPTLDLRAIYGYVQEQSIRDDALLQSLRQETAKDEMARMQIAPEQGQFMALLVKLIDARRIIEVGTFTGYSSLCMARALPQDGELICCDVNEDWTNIAKQYWQQAGVQQKIKLVLAPAADTLQSLLDEGGAGKFDLAFIDADKENYDRYYEQCLELIRPNGLILLDNMLWSGRVADESCVDVDTEALRALNKKLKNDQRIDLSLLTIADGISLIRKR</sequence>
<dbReference type="GO" id="GO:0032259">
    <property type="term" value="P:methylation"/>
    <property type="evidence" value="ECO:0007669"/>
    <property type="project" value="UniProtKB-KW"/>
</dbReference>
<dbReference type="AlphaFoldDB" id="A0A2K9LHC0"/>
<dbReference type="RefSeq" id="WP_101893088.1">
    <property type="nucleotide sequence ID" value="NZ_CP022684.1"/>
</dbReference>
<keyword evidence="3" id="KW-0949">S-adenosyl-L-methionine</keyword>
<reference evidence="5" key="1">
    <citation type="submission" date="2017-08" db="EMBL/GenBank/DDBJ databases">
        <title>Direct submision.</title>
        <authorList>
            <person name="Kim S.-J."/>
            <person name="Rhee S.-K."/>
        </authorList>
    </citation>
    <scope>NUCLEOTIDE SEQUENCE [LARGE SCALE GENOMIC DNA]</scope>
    <source>
        <strain evidence="5">GI5</strain>
    </source>
</reference>
<evidence type="ECO:0000313" key="4">
    <source>
        <dbReference type="EMBL" id="AUM11749.1"/>
    </source>
</evidence>
<dbReference type="GO" id="GO:0008171">
    <property type="term" value="F:O-methyltransferase activity"/>
    <property type="evidence" value="ECO:0007669"/>
    <property type="project" value="InterPro"/>
</dbReference>
<dbReference type="SUPFAM" id="SSF53335">
    <property type="entry name" value="S-adenosyl-L-methionine-dependent methyltransferases"/>
    <property type="match status" value="1"/>
</dbReference>
<evidence type="ECO:0000256" key="2">
    <source>
        <dbReference type="ARBA" id="ARBA00022679"/>
    </source>
</evidence>
<dbReference type="Gene3D" id="3.40.50.150">
    <property type="entry name" value="Vaccinia Virus protein VP39"/>
    <property type="match status" value="1"/>
</dbReference>
<dbReference type="InterPro" id="IPR002935">
    <property type="entry name" value="SAM_O-MeTrfase"/>
</dbReference>
<dbReference type="InterPro" id="IPR029063">
    <property type="entry name" value="SAM-dependent_MTases_sf"/>
</dbReference>
<dbReference type="KEGG" id="kak:Kalk_04640"/>
<accession>A0A2K9LHC0</accession>
<protein>
    <submittedName>
        <fullName evidence="4">SAM-dependent methyltransferase</fullName>
    </submittedName>
</protein>
<keyword evidence="1 4" id="KW-0489">Methyltransferase</keyword>
<name>A0A2K9LHC0_9GAMM</name>
<dbReference type="GO" id="GO:0008757">
    <property type="term" value="F:S-adenosylmethionine-dependent methyltransferase activity"/>
    <property type="evidence" value="ECO:0007669"/>
    <property type="project" value="TreeGrafter"/>
</dbReference>
<dbReference type="PANTHER" id="PTHR10509">
    <property type="entry name" value="O-METHYLTRANSFERASE-RELATED"/>
    <property type="match status" value="1"/>
</dbReference>
<dbReference type="EMBL" id="CP022684">
    <property type="protein sequence ID" value="AUM11749.1"/>
    <property type="molecule type" value="Genomic_DNA"/>
</dbReference>
<dbReference type="InterPro" id="IPR050362">
    <property type="entry name" value="Cation-dep_OMT"/>
</dbReference>
<dbReference type="Pfam" id="PF01596">
    <property type="entry name" value="Methyltransf_3"/>
    <property type="match status" value="1"/>
</dbReference>
<dbReference type="CDD" id="cd02440">
    <property type="entry name" value="AdoMet_MTases"/>
    <property type="match status" value="1"/>
</dbReference>
<evidence type="ECO:0000256" key="3">
    <source>
        <dbReference type="ARBA" id="ARBA00022691"/>
    </source>
</evidence>